<feature type="compositionally biased region" description="Polar residues" evidence="1">
    <location>
        <begin position="58"/>
        <end position="75"/>
    </location>
</feature>
<reference evidence="2 3" key="1">
    <citation type="submission" date="2012-05" db="EMBL/GenBank/DDBJ databases">
        <title>Recombination and specialization in a pathogen metapopulation.</title>
        <authorList>
            <person name="Gardiner A."/>
            <person name="Kemen E."/>
            <person name="Schultz-Larsen T."/>
            <person name="MacLean D."/>
            <person name="Van Oosterhout C."/>
            <person name="Jones J.D.G."/>
        </authorList>
    </citation>
    <scope>NUCLEOTIDE SEQUENCE [LARGE SCALE GENOMIC DNA]</scope>
    <source>
        <strain evidence="2 3">Ac Nc2</strain>
    </source>
</reference>
<feature type="compositionally biased region" description="Polar residues" evidence="1">
    <location>
        <begin position="20"/>
        <end position="35"/>
    </location>
</feature>
<sequence>MSSTRMKSGMKSGHTRRYTESSMRTNSNTSQNGPLTSERENIDNLRRKLQGIHRQQERLSASSMHSDQSVGSGSSLFRCYSGPPPPQSIGVPIECTPSPAIPSVYFENLLEHVAISTQSAPVSRISPSSIQSRKHCGPPSHRYRSTRPHGRLDVPSHKYKVENSGSHQICFESARAKDAAHITQLKSDSDQNKCYKTSSDVHRGVPPNMVRQEPKNDVKKSVREPFSVKMRSTMHKCIPHSTGIHQSSTSVLRK</sequence>
<comment type="caution">
    <text evidence="2">The sequence shown here is derived from an EMBL/GenBank/DDBJ whole genome shotgun (WGS) entry which is preliminary data.</text>
</comment>
<dbReference type="InParanoid" id="A0A024G6G7"/>
<evidence type="ECO:0000313" key="3">
    <source>
        <dbReference type="Proteomes" id="UP000053237"/>
    </source>
</evidence>
<organism evidence="2 3">
    <name type="scientific">Albugo candida</name>
    <dbReference type="NCBI Taxonomy" id="65357"/>
    <lineage>
        <taxon>Eukaryota</taxon>
        <taxon>Sar</taxon>
        <taxon>Stramenopiles</taxon>
        <taxon>Oomycota</taxon>
        <taxon>Peronosporomycetes</taxon>
        <taxon>Albuginales</taxon>
        <taxon>Albuginaceae</taxon>
        <taxon>Albugo</taxon>
    </lineage>
</organism>
<feature type="region of interest" description="Disordered" evidence="1">
    <location>
        <begin position="124"/>
        <end position="154"/>
    </location>
</feature>
<feature type="compositionally biased region" description="Basic and acidic residues" evidence="1">
    <location>
        <begin position="37"/>
        <end position="46"/>
    </location>
</feature>
<dbReference type="AlphaFoldDB" id="A0A024G6G7"/>
<feature type="region of interest" description="Disordered" evidence="1">
    <location>
        <begin position="1"/>
        <end position="75"/>
    </location>
</feature>
<dbReference type="EMBL" id="CAIX01000033">
    <property type="protein sequence ID" value="CCI42347.1"/>
    <property type="molecule type" value="Genomic_DNA"/>
</dbReference>
<evidence type="ECO:0000256" key="1">
    <source>
        <dbReference type="SAM" id="MobiDB-lite"/>
    </source>
</evidence>
<gene>
    <name evidence="2" type="ORF">BN9_031310</name>
</gene>
<keyword evidence="3" id="KW-1185">Reference proteome</keyword>
<protein>
    <submittedName>
        <fullName evidence="2">Uncharacterized protein</fullName>
    </submittedName>
</protein>
<dbReference type="Proteomes" id="UP000053237">
    <property type="component" value="Unassembled WGS sequence"/>
</dbReference>
<proteinExistence type="predicted"/>
<feature type="compositionally biased region" description="Basic residues" evidence="1">
    <location>
        <begin position="132"/>
        <end position="149"/>
    </location>
</feature>
<accession>A0A024G6G7</accession>
<evidence type="ECO:0000313" key="2">
    <source>
        <dbReference type="EMBL" id="CCI42347.1"/>
    </source>
</evidence>
<name>A0A024G6G7_9STRA</name>